<reference evidence="1 2" key="1">
    <citation type="submission" date="2020-08" db="EMBL/GenBank/DDBJ databases">
        <title>Genomic Encyclopedia of Type Strains, Phase IV (KMG-V): Genome sequencing to study the core and pangenomes of soil and plant-associated prokaryotes.</title>
        <authorList>
            <person name="Whitman W."/>
        </authorList>
    </citation>
    <scope>NUCLEOTIDE SEQUENCE [LARGE SCALE GENOMIC DNA]</scope>
    <source>
        <strain evidence="1 2">SEMIA 4074</strain>
    </source>
</reference>
<dbReference type="Proteomes" id="UP000524492">
    <property type="component" value="Unassembled WGS sequence"/>
</dbReference>
<keyword evidence="2" id="KW-1185">Reference proteome</keyword>
<evidence type="ECO:0000313" key="2">
    <source>
        <dbReference type="Proteomes" id="UP000524492"/>
    </source>
</evidence>
<sequence>MRITVWATGIMEAPPGKKSVVCEEKTKRLGVGG</sequence>
<gene>
    <name evidence="1" type="ORF">GGD53_003381</name>
</gene>
<dbReference type="AlphaFoldDB" id="A0A7W6QA97"/>
<organism evidence="1 2">
    <name type="scientific">Rhizobium aethiopicum</name>
    <dbReference type="NCBI Taxonomy" id="1138170"/>
    <lineage>
        <taxon>Bacteria</taxon>
        <taxon>Pseudomonadati</taxon>
        <taxon>Pseudomonadota</taxon>
        <taxon>Alphaproteobacteria</taxon>
        <taxon>Hyphomicrobiales</taxon>
        <taxon>Rhizobiaceae</taxon>
        <taxon>Rhizobium/Agrobacterium group</taxon>
        <taxon>Rhizobium</taxon>
    </lineage>
</organism>
<evidence type="ECO:0000313" key="1">
    <source>
        <dbReference type="EMBL" id="MBB4193217.1"/>
    </source>
</evidence>
<dbReference type="EMBL" id="JACIFV010000011">
    <property type="protein sequence ID" value="MBB4193217.1"/>
    <property type="molecule type" value="Genomic_DNA"/>
</dbReference>
<proteinExistence type="predicted"/>
<accession>A0A7W6QA97</accession>
<protein>
    <submittedName>
        <fullName evidence="1">Uncharacterized protein</fullName>
    </submittedName>
</protein>
<name>A0A7W6QA97_9HYPH</name>
<comment type="caution">
    <text evidence="1">The sequence shown here is derived from an EMBL/GenBank/DDBJ whole genome shotgun (WGS) entry which is preliminary data.</text>
</comment>